<organism evidence="1">
    <name type="scientific">Tanacetum cinerariifolium</name>
    <name type="common">Dalmatian daisy</name>
    <name type="synonym">Chrysanthemum cinerariifolium</name>
    <dbReference type="NCBI Taxonomy" id="118510"/>
    <lineage>
        <taxon>Eukaryota</taxon>
        <taxon>Viridiplantae</taxon>
        <taxon>Streptophyta</taxon>
        <taxon>Embryophyta</taxon>
        <taxon>Tracheophyta</taxon>
        <taxon>Spermatophyta</taxon>
        <taxon>Magnoliopsida</taxon>
        <taxon>eudicotyledons</taxon>
        <taxon>Gunneridae</taxon>
        <taxon>Pentapetalae</taxon>
        <taxon>asterids</taxon>
        <taxon>campanulids</taxon>
        <taxon>Asterales</taxon>
        <taxon>Asteraceae</taxon>
        <taxon>Asteroideae</taxon>
        <taxon>Anthemideae</taxon>
        <taxon>Anthemidinae</taxon>
        <taxon>Tanacetum</taxon>
    </lineage>
</organism>
<dbReference type="AlphaFoldDB" id="A0A699JL23"/>
<sequence length="225" mass="25311">MGRDIIQLENAVSIISQEYLLKFTSEYGIPEGLHPELPGPEETIMDFSAGKVDVYTKFFEFANFRIPISQFLFDILGFYQIHLSQLSVIGAAKVDEKIFPTVMDWRTSAQNDGMPAANLYFAMDVTSLDTHHMDLFNFISVVNPTKSCDRYGGCGRDVRILRDTVHHREVAARLCQRIPASNNYRWGGAEEQVRDEVAYEIPPTGNALATWVALETGLEKEVAAI</sequence>
<gene>
    <name evidence="1" type="ORF">Tci_610936</name>
</gene>
<accession>A0A699JL23</accession>
<dbReference type="EMBL" id="BKCJ010415682">
    <property type="protein sequence ID" value="GFA38964.1"/>
    <property type="molecule type" value="Genomic_DNA"/>
</dbReference>
<name>A0A699JL23_TANCI</name>
<evidence type="ECO:0000313" key="1">
    <source>
        <dbReference type="EMBL" id="GFA38964.1"/>
    </source>
</evidence>
<proteinExistence type="predicted"/>
<protein>
    <submittedName>
        <fullName evidence="1">Transposase (Putative), gypsy type</fullName>
    </submittedName>
</protein>
<reference evidence="1" key="1">
    <citation type="journal article" date="2019" name="Sci. Rep.">
        <title>Draft genome of Tanacetum cinerariifolium, the natural source of mosquito coil.</title>
        <authorList>
            <person name="Yamashiro T."/>
            <person name="Shiraishi A."/>
            <person name="Satake H."/>
            <person name="Nakayama K."/>
        </authorList>
    </citation>
    <scope>NUCLEOTIDE SEQUENCE</scope>
</reference>
<comment type="caution">
    <text evidence="1">The sequence shown here is derived from an EMBL/GenBank/DDBJ whole genome shotgun (WGS) entry which is preliminary data.</text>
</comment>